<sequence>MNIKYIIFLLSTILPYQGELLSFELLESFDIQEIQDNLNNDFGDLAPEVMYDISMYKIIYNTID</sequence>
<gene>
    <name evidence="1" type="ORF">METZ01_LOCUS426892</name>
</gene>
<proteinExistence type="predicted"/>
<protein>
    <submittedName>
        <fullName evidence="1">Uncharacterized protein</fullName>
    </submittedName>
</protein>
<feature type="non-terminal residue" evidence="1">
    <location>
        <position position="64"/>
    </location>
</feature>
<reference evidence="1" key="1">
    <citation type="submission" date="2018-05" db="EMBL/GenBank/DDBJ databases">
        <authorList>
            <person name="Lanie J.A."/>
            <person name="Ng W.-L."/>
            <person name="Kazmierczak K.M."/>
            <person name="Andrzejewski T.M."/>
            <person name="Davidsen T.M."/>
            <person name="Wayne K.J."/>
            <person name="Tettelin H."/>
            <person name="Glass J.I."/>
            <person name="Rusch D."/>
            <person name="Podicherti R."/>
            <person name="Tsui H.-C.T."/>
            <person name="Winkler M.E."/>
        </authorList>
    </citation>
    <scope>NUCLEOTIDE SEQUENCE</scope>
</reference>
<dbReference type="EMBL" id="UINC01170139">
    <property type="protein sequence ID" value="SVD74038.1"/>
    <property type="molecule type" value="Genomic_DNA"/>
</dbReference>
<dbReference type="AlphaFoldDB" id="A0A382XUT4"/>
<accession>A0A382XUT4</accession>
<evidence type="ECO:0000313" key="1">
    <source>
        <dbReference type="EMBL" id="SVD74038.1"/>
    </source>
</evidence>
<organism evidence="1">
    <name type="scientific">marine metagenome</name>
    <dbReference type="NCBI Taxonomy" id="408172"/>
    <lineage>
        <taxon>unclassified sequences</taxon>
        <taxon>metagenomes</taxon>
        <taxon>ecological metagenomes</taxon>
    </lineage>
</organism>
<name>A0A382XUT4_9ZZZZ</name>